<keyword evidence="1" id="KW-0472">Membrane</keyword>
<comment type="caution">
    <text evidence="2">The sequence shown here is derived from an EMBL/GenBank/DDBJ whole genome shotgun (WGS) entry which is preliminary data.</text>
</comment>
<dbReference type="EMBL" id="PQFF01000506">
    <property type="protein sequence ID" value="RHZ46658.1"/>
    <property type="molecule type" value="Genomic_DNA"/>
</dbReference>
<evidence type="ECO:0000313" key="3">
    <source>
        <dbReference type="Proteomes" id="UP000266861"/>
    </source>
</evidence>
<name>A0A397GAN0_9GLOM</name>
<organism evidence="2 3">
    <name type="scientific">Diversispora epigaea</name>
    <dbReference type="NCBI Taxonomy" id="1348612"/>
    <lineage>
        <taxon>Eukaryota</taxon>
        <taxon>Fungi</taxon>
        <taxon>Fungi incertae sedis</taxon>
        <taxon>Mucoromycota</taxon>
        <taxon>Glomeromycotina</taxon>
        <taxon>Glomeromycetes</taxon>
        <taxon>Diversisporales</taxon>
        <taxon>Diversisporaceae</taxon>
        <taxon>Diversispora</taxon>
    </lineage>
</organism>
<accession>A0A397GAN0</accession>
<feature type="transmembrane region" description="Helical" evidence="1">
    <location>
        <begin position="99"/>
        <end position="122"/>
    </location>
</feature>
<sequence length="198" mass="22475">MNDIYDKFTNFQTNSNTYSIFTQPGLPLPTTFTYTQSFPGYVTSYMTTLSGIPTPTEFYIPPSTLVMITVLLTTPTTTPSTVTPTASNISHPRKFLKPLLIGLGIGFAVLICIICIAIFIYYKGGRIFDWVVDWVVDRMIKRLPTQDKWNEWKKCAYKDEEAMYPNYHKFKVNVNEVVDHVRASAVGEPGSITYKLTN</sequence>
<keyword evidence="1" id="KW-0812">Transmembrane</keyword>
<keyword evidence="3" id="KW-1185">Reference proteome</keyword>
<keyword evidence="1" id="KW-1133">Transmembrane helix</keyword>
<evidence type="ECO:0000313" key="2">
    <source>
        <dbReference type="EMBL" id="RHZ46658.1"/>
    </source>
</evidence>
<protein>
    <submittedName>
        <fullName evidence="2">Uncharacterized protein</fullName>
    </submittedName>
</protein>
<proteinExistence type="predicted"/>
<dbReference type="Proteomes" id="UP000266861">
    <property type="component" value="Unassembled WGS sequence"/>
</dbReference>
<gene>
    <name evidence="2" type="ORF">Glove_609g25</name>
</gene>
<dbReference type="AlphaFoldDB" id="A0A397GAN0"/>
<reference evidence="2 3" key="1">
    <citation type="submission" date="2018-08" db="EMBL/GenBank/DDBJ databases">
        <title>Genome and evolution of the arbuscular mycorrhizal fungus Diversispora epigaea (formerly Glomus versiforme) and its bacterial endosymbionts.</title>
        <authorList>
            <person name="Sun X."/>
            <person name="Fei Z."/>
            <person name="Harrison M."/>
        </authorList>
    </citation>
    <scope>NUCLEOTIDE SEQUENCE [LARGE SCALE GENOMIC DNA]</scope>
    <source>
        <strain evidence="2 3">IT104</strain>
    </source>
</reference>
<evidence type="ECO:0000256" key="1">
    <source>
        <dbReference type="SAM" id="Phobius"/>
    </source>
</evidence>